<dbReference type="SUPFAM" id="SSF46689">
    <property type="entry name" value="Homeodomain-like"/>
    <property type="match status" value="1"/>
</dbReference>
<dbReference type="GO" id="GO:0005829">
    <property type="term" value="C:cytosol"/>
    <property type="evidence" value="ECO:0007669"/>
    <property type="project" value="TreeGrafter"/>
</dbReference>
<dbReference type="EMBL" id="JH660642">
    <property type="protein sequence ID" value="EIM28933.1"/>
    <property type="molecule type" value="Genomic_DNA"/>
</dbReference>
<dbReference type="AlphaFoldDB" id="I4YY91"/>
<evidence type="ECO:0000256" key="2">
    <source>
        <dbReference type="ARBA" id="ARBA00023125"/>
    </source>
</evidence>
<evidence type="ECO:0000256" key="1">
    <source>
        <dbReference type="ARBA" id="ARBA00023015"/>
    </source>
</evidence>
<dbReference type="InterPro" id="IPR018060">
    <property type="entry name" value="HTH_AraC"/>
</dbReference>
<proteinExistence type="predicted"/>
<keyword evidence="2 6" id="KW-0238">DNA-binding</keyword>
<protein>
    <submittedName>
        <fullName evidence="6">DNA-binding domain-containing protein, AraC-type</fullName>
    </submittedName>
</protein>
<dbReference type="Proteomes" id="UP000003947">
    <property type="component" value="Unassembled WGS sequence"/>
</dbReference>
<name>I4YY91_9HYPH</name>
<dbReference type="SMART" id="SM00342">
    <property type="entry name" value="HTH_ARAC"/>
    <property type="match status" value="1"/>
</dbReference>
<keyword evidence="7" id="KW-1185">Reference proteome</keyword>
<dbReference type="PATRIC" id="fig|864069.3.peg.2788"/>
<dbReference type="GO" id="GO:0003700">
    <property type="term" value="F:DNA-binding transcription factor activity"/>
    <property type="evidence" value="ECO:0007669"/>
    <property type="project" value="InterPro"/>
</dbReference>
<evidence type="ECO:0000259" key="5">
    <source>
        <dbReference type="PROSITE" id="PS01124"/>
    </source>
</evidence>
<dbReference type="PROSITE" id="PS01124">
    <property type="entry name" value="HTH_ARAC_FAMILY_2"/>
    <property type="match status" value="1"/>
</dbReference>
<feature type="region of interest" description="Disordered" evidence="4">
    <location>
        <begin position="339"/>
        <end position="365"/>
    </location>
</feature>
<dbReference type="OrthoDB" id="9805730at2"/>
<dbReference type="GO" id="GO:0000976">
    <property type="term" value="F:transcription cis-regulatory region binding"/>
    <property type="evidence" value="ECO:0007669"/>
    <property type="project" value="TreeGrafter"/>
</dbReference>
<dbReference type="PANTHER" id="PTHR47894:SF4">
    <property type="entry name" value="HTH-TYPE TRANSCRIPTIONAL REGULATOR GADX"/>
    <property type="match status" value="1"/>
</dbReference>
<evidence type="ECO:0000313" key="7">
    <source>
        <dbReference type="Proteomes" id="UP000003947"/>
    </source>
</evidence>
<accession>I4YY91</accession>
<dbReference type="InterPro" id="IPR009057">
    <property type="entry name" value="Homeodomain-like_sf"/>
</dbReference>
<organism evidence="6 7">
    <name type="scientific">Microvirga lotononidis</name>
    <dbReference type="NCBI Taxonomy" id="864069"/>
    <lineage>
        <taxon>Bacteria</taxon>
        <taxon>Pseudomonadati</taxon>
        <taxon>Pseudomonadota</taxon>
        <taxon>Alphaproteobacteria</taxon>
        <taxon>Hyphomicrobiales</taxon>
        <taxon>Methylobacteriaceae</taxon>
        <taxon>Microvirga</taxon>
    </lineage>
</organism>
<evidence type="ECO:0000256" key="4">
    <source>
        <dbReference type="SAM" id="MobiDB-lite"/>
    </source>
</evidence>
<sequence length="365" mass="40827">MPKGPINHAPQPDNPRVPTASGVLTRLAADRLVQAGFELIPLLKEAGIPDDILSEPDTRVSVRSQIDFLRLAAEALGDDLLGFHLAKDTDLREAGPIFHVMASSETVADGFDCAVRFCSILNEGVQLHRGPNAFTMEFEYVGVRRLLDRHQMEFWVTAGLRLIRLFTGREIIPLSVGFLHQRDGDVSEMERYFGCAVEFGAPRDTLSFDAQDGKLRLLSADRYLNKFLVEYYEETILRRRSMRQSIRNRVENAITPRLPHGTMSINNIASDLGMSVRTLSRRLSDEGLTFSSILEDLRSDLANRYLQNNSLSISQIAWLLGYSEVSSFAHAFQRWTGNSPTSARKQMGEGSFPQGAAPTKIDVKQ</sequence>
<dbReference type="STRING" id="864069.MicloDRAFT_00025810"/>
<dbReference type="Gene3D" id="1.10.10.60">
    <property type="entry name" value="Homeodomain-like"/>
    <property type="match status" value="1"/>
</dbReference>
<gene>
    <name evidence="6" type="ORF">MicloDRAFT_00025810</name>
</gene>
<reference evidence="6 7" key="1">
    <citation type="submission" date="2012-02" db="EMBL/GenBank/DDBJ databases">
        <title>Improved High-Quality Draft sequence of Microvirga sp. WSM3557.</title>
        <authorList>
            <consortium name="US DOE Joint Genome Institute"/>
            <person name="Lucas S."/>
            <person name="Han J."/>
            <person name="Lapidus A."/>
            <person name="Cheng J.-F."/>
            <person name="Goodwin L."/>
            <person name="Pitluck S."/>
            <person name="Peters L."/>
            <person name="Zhang X."/>
            <person name="Detter J.C."/>
            <person name="Han C."/>
            <person name="Tapia R."/>
            <person name="Land M."/>
            <person name="Hauser L."/>
            <person name="Kyrpides N."/>
            <person name="Ivanova N."/>
            <person name="Pagani I."/>
            <person name="Brau L."/>
            <person name="Yates R."/>
            <person name="O'Hara G."/>
            <person name="Rui T."/>
            <person name="Howieson J."/>
            <person name="Reeve W."/>
            <person name="Woyke T."/>
        </authorList>
    </citation>
    <scope>NUCLEOTIDE SEQUENCE [LARGE SCALE GENOMIC DNA]</scope>
    <source>
        <strain evidence="6 7">WSM3557</strain>
    </source>
</reference>
<dbReference type="Pfam" id="PF12833">
    <property type="entry name" value="HTH_18"/>
    <property type="match status" value="1"/>
</dbReference>
<dbReference type="Pfam" id="PF12625">
    <property type="entry name" value="Arabinose_bd"/>
    <property type="match status" value="1"/>
</dbReference>
<dbReference type="eggNOG" id="COG2207">
    <property type="taxonomic scope" value="Bacteria"/>
</dbReference>
<evidence type="ECO:0000256" key="3">
    <source>
        <dbReference type="ARBA" id="ARBA00023163"/>
    </source>
</evidence>
<dbReference type="HOGENOM" id="CLU_047522_1_0_5"/>
<dbReference type="InterPro" id="IPR032687">
    <property type="entry name" value="AraC-type_N"/>
</dbReference>
<dbReference type="PANTHER" id="PTHR47894">
    <property type="entry name" value="HTH-TYPE TRANSCRIPTIONAL REGULATOR GADX"/>
    <property type="match status" value="1"/>
</dbReference>
<evidence type="ECO:0000313" key="6">
    <source>
        <dbReference type="EMBL" id="EIM28933.1"/>
    </source>
</evidence>
<keyword evidence="3" id="KW-0804">Transcription</keyword>
<feature type="domain" description="HTH araC/xylS-type" evidence="5">
    <location>
        <begin position="248"/>
        <end position="346"/>
    </location>
</feature>
<keyword evidence="1" id="KW-0805">Transcription regulation</keyword>